<dbReference type="RefSeq" id="WP_183123252.1">
    <property type="nucleotide sequence ID" value="NZ_JACJHR010000006.1"/>
</dbReference>
<organism evidence="2 3">
    <name type="scientific">Amycolatopsis echigonensis</name>
    <dbReference type="NCBI Taxonomy" id="2576905"/>
    <lineage>
        <taxon>Bacteria</taxon>
        <taxon>Bacillati</taxon>
        <taxon>Actinomycetota</taxon>
        <taxon>Actinomycetes</taxon>
        <taxon>Pseudonocardiales</taxon>
        <taxon>Pseudonocardiaceae</taxon>
        <taxon>Amycolatopsis</taxon>
    </lineage>
</organism>
<evidence type="ECO:0000313" key="2">
    <source>
        <dbReference type="EMBL" id="MBB2498760.1"/>
    </source>
</evidence>
<dbReference type="Proteomes" id="UP000550260">
    <property type="component" value="Unassembled WGS sequence"/>
</dbReference>
<dbReference type="Gene3D" id="3.40.50.300">
    <property type="entry name" value="P-loop containing nucleotide triphosphate hydrolases"/>
    <property type="match status" value="2"/>
</dbReference>
<dbReference type="PANTHER" id="PTHR41259">
    <property type="entry name" value="DOUBLE-STRAND BREAK REPAIR RAD50 ATPASE, PUTATIVE-RELATED"/>
    <property type="match status" value="1"/>
</dbReference>
<feature type="domain" description="Endonuclease GajA/Old nuclease/RecF-like AAA" evidence="1">
    <location>
        <begin position="1"/>
        <end position="51"/>
    </location>
</feature>
<dbReference type="InterPro" id="IPR027417">
    <property type="entry name" value="P-loop_NTPase"/>
</dbReference>
<sequence>MKIHYVHLRNFRGVADRRVDFAESGVTVVEGANEVGKTSMIEAIDLLLKSPDSAKSSQIFAVRPRNVDAGPDVDAEITAGNYRFVYRKRWYKRPETTLRVLEPSPATLTGREAHQRVEQILAETLDGDLWAALRIEQNRPISQSALGGNDSLARALDAAAGGTQETGGESTIFERVEREFLQYYTASSKPKAELKAADERRDAARYAVEAAELSLREVERDVERHAEVTRELQVLAAGQVEQEAELAECLRLRHDLDEQRTHVAKLANRFDAASGEADVAEAAVATRRELLSAVTQQENTVAAIGEEASRAEAAAATAKGLTSESERALTDAKQAFDDASRDERRAADHVRYLRDKAELDDLDRREARAADAVRQRDRADAFLAVCALDEAGLAELEAADAARREARAVLEASAPTVALDALSTLDILVNGEQITLAAGESTRQSVTDSLELAIPNLAVLRIEPGSGQDLRRAAQDADAKFRRCCTEMCVSDLAEARAVITSRREAEGNRREAEQALALALDGRTLDDIWSDRVRVSARVSAYSAAGSPDADLTSATALELDARARAETARVKLSDASDIYQQRQSAETAANTSAIVLRAQADSAQEQLGLAREKVASARLIASDESLAAKLADAQAARSDARLALDAAEANLTAQDPDAVEARLTEAQVWGERLRKDHDAGTSELDKLTGRLELAGTEGRQDRLGEARTALAEAERQYDSVHSRGSAARLLFEKLHAARETAKQAYVKPFRNQIERLGRIVFGQSLRLEIDGDLRIVSRTLDDVTVGYEDLSTGAREQLCIITRLACSALIDPADGAPVIIDDALGHSDPERLARVSAVFNAADTNSQIIVLTCTPERYRRVGAAKVIPIRRHLDEPVEAVPERAERATPAETILACLEREGRQLGKAEIIRLTGIDETQWGPAIRSLLDQEKVVKTGDRRGAVYETSGALHIGALGAS</sequence>
<gene>
    <name evidence="2" type="ORF">H5411_06380</name>
</gene>
<name>A0A8E1VV04_9PSEU</name>
<dbReference type="AlphaFoldDB" id="A0A8E1VV04"/>
<evidence type="ECO:0000313" key="3">
    <source>
        <dbReference type="Proteomes" id="UP000550260"/>
    </source>
</evidence>
<comment type="caution">
    <text evidence="2">The sequence shown here is derived from an EMBL/GenBank/DDBJ whole genome shotgun (WGS) entry which is preliminary data.</text>
</comment>
<dbReference type="EMBL" id="JACJHR010000006">
    <property type="protein sequence ID" value="MBB2498760.1"/>
    <property type="molecule type" value="Genomic_DNA"/>
</dbReference>
<dbReference type="Pfam" id="PF13175">
    <property type="entry name" value="AAA_15"/>
    <property type="match status" value="1"/>
</dbReference>
<dbReference type="PANTHER" id="PTHR41259:SF1">
    <property type="entry name" value="DOUBLE-STRAND BREAK REPAIR RAD50 ATPASE, PUTATIVE-RELATED"/>
    <property type="match status" value="1"/>
</dbReference>
<evidence type="ECO:0000259" key="1">
    <source>
        <dbReference type="Pfam" id="PF13175"/>
    </source>
</evidence>
<proteinExistence type="predicted"/>
<accession>A0A8E1VV04</accession>
<dbReference type="InterPro" id="IPR041685">
    <property type="entry name" value="AAA_GajA/Old/RecF-like"/>
</dbReference>
<reference evidence="2 3" key="1">
    <citation type="submission" date="2020-08" db="EMBL/GenBank/DDBJ databases">
        <title>Amycolatopsis echigonensis JCM 21831.</title>
        <authorList>
            <person name="Tedsree N."/>
            <person name="Kuncharoen N."/>
            <person name="Likhitwitayawuid K."/>
            <person name="Tanasupawat S."/>
        </authorList>
    </citation>
    <scope>NUCLEOTIDE SEQUENCE [LARGE SCALE GENOMIC DNA]</scope>
    <source>
        <strain evidence="2 3">JCM 21831</strain>
    </source>
</reference>
<dbReference type="SUPFAM" id="SSF52540">
    <property type="entry name" value="P-loop containing nucleoside triphosphate hydrolases"/>
    <property type="match status" value="1"/>
</dbReference>
<protein>
    <submittedName>
        <fullName evidence="2">AAA family ATPase</fullName>
    </submittedName>
</protein>